<evidence type="ECO:0000256" key="1">
    <source>
        <dbReference type="ARBA" id="ARBA00009009"/>
    </source>
</evidence>
<protein>
    <submittedName>
        <fullName evidence="4">Beta-lactamase/transpeptidase-like protein</fullName>
    </submittedName>
</protein>
<comment type="similarity">
    <text evidence="1">Belongs to the class-A beta-lactamase family.</text>
</comment>
<dbReference type="InterPro" id="IPR050789">
    <property type="entry name" value="Diverse_Enzym_Activities"/>
</dbReference>
<name>A0A9P4QMU5_9PLEO</name>
<dbReference type="Gene3D" id="3.40.710.10">
    <property type="entry name" value="DD-peptidase/beta-lactamase superfamily"/>
    <property type="match status" value="1"/>
</dbReference>
<dbReference type="Pfam" id="PF00144">
    <property type="entry name" value="Beta-lactamase"/>
    <property type="match status" value="1"/>
</dbReference>
<reference evidence="4" key="1">
    <citation type="journal article" date="2020" name="Stud. Mycol.">
        <title>101 Dothideomycetes genomes: a test case for predicting lifestyles and emergence of pathogens.</title>
        <authorList>
            <person name="Haridas S."/>
            <person name="Albert R."/>
            <person name="Binder M."/>
            <person name="Bloem J."/>
            <person name="Labutti K."/>
            <person name="Salamov A."/>
            <person name="Andreopoulos B."/>
            <person name="Baker S."/>
            <person name="Barry K."/>
            <person name="Bills G."/>
            <person name="Bluhm B."/>
            <person name="Cannon C."/>
            <person name="Castanera R."/>
            <person name="Culley D."/>
            <person name="Daum C."/>
            <person name="Ezra D."/>
            <person name="Gonzalez J."/>
            <person name="Henrissat B."/>
            <person name="Kuo A."/>
            <person name="Liang C."/>
            <person name="Lipzen A."/>
            <person name="Lutzoni F."/>
            <person name="Magnuson J."/>
            <person name="Mondo S."/>
            <person name="Nolan M."/>
            <person name="Ohm R."/>
            <person name="Pangilinan J."/>
            <person name="Park H.-J."/>
            <person name="Ramirez L."/>
            <person name="Alfaro M."/>
            <person name="Sun H."/>
            <person name="Tritt A."/>
            <person name="Yoshinaga Y."/>
            <person name="Zwiers L.-H."/>
            <person name="Turgeon B."/>
            <person name="Goodwin S."/>
            <person name="Spatafora J."/>
            <person name="Crous P."/>
            <person name="Grigoriev I."/>
        </authorList>
    </citation>
    <scope>NUCLEOTIDE SEQUENCE</scope>
    <source>
        <strain evidence="4">CBS 125425</strain>
    </source>
</reference>
<evidence type="ECO:0000259" key="3">
    <source>
        <dbReference type="Pfam" id="PF00144"/>
    </source>
</evidence>
<keyword evidence="5" id="KW-1185">Reference proteome</keyword>
<dbReference type="SUPFAM" id="SSF56601">
    <property type="entry name" value="beta-lactamase/transpeptidase-like"/>
    <property type="match status" value="1"/>
</dbReference>
<dbReference type="OrthoDB" id="428260at2759"/>
<dbReference type="InterPro" id="IPR012338">
    <property type="entry name" value="Beta-lactam/transpept-like"/>
</dbReference>
<evidence type="ECO:0000256" key="2">
    <source>
        <dbReference type="ARBA" id="ARBA00022801"/>
    </source>
</evidence>
<dbReference type="PANTHER" id="PTHR43283:SF17">
    <property type="entry name" value="(LOVD), PUTATIVE (AFU_ORTHOLOGUE AFUA_5G00920)-RELATED"/>
    <property type="match status" value="1"/>
</dbReference>
<proteinExistence type="inferred from homology"/>
<dbReference type="EMBL" id="ML996319">
    <property type="protein sequence ID" value="KAF2727657.1"/>
    <property type="molecule type" value="Genomic_DNA"/>
</dbReference>
<evidence type="ECO:0000313" key="5">
    <source>
        <dbReference type="Proteomes" id="UP000799444"/>
    </source>
</evidence>
<dbReference type="PANTHER" id="PTHR43283">
    <property type="entry name" value="BETA-LACTAMASE-RELATED"/>
    <property type="match status" value="1"/>
</dbReference>
<feature type="domain" description="Beta-lactamase-related" evidence="3">
    <location>
        <begin position="17"/>
        <end position="371"/>
    </location>
</feature>
<sequence>MENVKKRYLEAHEDGYLPGFALMASSQDGDTVIFSGGKQSLNPNSANPFTENTICALASMTKLLTAVVVLQCIEHGLLNLDANVNVILPEVGKYDIITGWDDETNQGIFQSITTPITLRMLLTHTSGHAYDWFRPALKNWRASRGEQPWLGATVEQKATIPLVFAPGTQFAYGVGVDWAGKMVERVTGQTLEVFMKERIWEPLGMRDVTFWPKERGEFEGRMAGMNRLGENGEGRAEEVPGFDIGGGATDCLGGGGAFASTKAYFTFLQAVLRRDEKILKKTSWQELFRPQLSPELKAFFNEYLHADPLRAQYLAMGIPASITKTWCFAGMICEDAQEGRFSAGTVFWGGMPSMAWWIDGAVGTCGLATCQVMPPMCPKIMALHEKFQRAVFGGVGIAKSTDALQAQ</sequence>
<accession>A0A9P4QMU5</accession>
<dbReference type="GO" id="GO:0016787">
    <property type="term" value="F:hydrolase activity"/>
    <property type="evidence" value="ECO:0007669"/>
    <property type="project" value="UniProtKB-KW"/>
</dbReference>
<dbReference type="InterPro" id="IPR001466">
    <property type="entry name" value="Beta-lactam-related"/>
</dbReference>
<comment type="caution">
    <text evidence="4">The sequence shown here is derived from an EMBL/GenBank/DDBJ whole genome shotgun (WGS) entry which is preliminary data.</text>
</comment>
<gene>
    <name evidence="4" type="ORF">EJ04DRAFT_450960</name>
</gene>
<evidence type="ECO:0000313" key="4">
    <source>
        <dbReference type="EMBL" id="KAF2727657.1"/>
    </source>
</evidence>
<organism evidence="4 5">
    <name type="scientific">Polyplosphaeria fusca</name>
    <dbReference type="NCBI Taxonomy" id="682080"/>
    <lineage>
        <taxon>Eukaryota</taxon>
        <taxon>Fungi</taxon>
        <taxon>Dikarya</taxon>
        <taxon>Ascomycota</taxon>
        <taxon>Pezizomycotina</taxon>
        <taxon>Dothideomycetes</taxon>
        <taxon>Pleosporomycetidae</taxon>
        <taxon>Pleosporales</taxon>
        <taxon>Tetraplosphaeriaceae</taxon>
        <taxon>Polyplosphaeria</taxon>
    </lineage>
</organism>
<dbReference type="AlphaFoldDB" id="A0A9P4QMU5"/>
<keyword evidence="2" id="KW-0378">Hydrolase</keyword>
<dbReference type="Proteomes" id="UP000799444">
    <property type="component" value="Unassembled WGS sequence"/>
</dbReference>